<dbReference type="Proteomes" id="UP001283361">
    <property type="component" value="Unassembled WGS sequence"/>
</dbReference>
<gene>
    <name evidence="1" type="ORF">RRG08_063836</name>
</gene>
<sequence>MGDLCICRHRQLFRQHGSYYDSGRFPDRQKYKEISEVELRGIEPRSVLSKPSNLFPQRPPRGDRVAAKETEDNLRENCSFPFSLKVNNLNTESGTAPSAWAALAGASITGR</sequence>
<accession>A0AAE0Y5G2</accession>
<evidence type="ECO:0000313" key="1">
    <source>
        <dbReference type="EMBL" id="KAK3733523.1"/>
    </source>
</evidence>
<organism evidence="1 2">
    <name type="scientific">Elysia crispata</name>
    <name type="common">lettuce slug</name>
    <dbReference type="NCBI Taxonomy" id="231223"/>
    <lineage>
        <taxon>Eukaryota</taxon>
        <taxon>Metazoa</taxon>
        <taxon>Spiralia</taxon>
        <taxon>Lophotrochozoa</taxon>
        <taxon>Mollusca</taxon>
        <taxon>Gastropoda</taxon>
        <taxon>Heterobranchia</taxon>
        <taxon>Euthyneura</taxon>
        <taxon>Panpulmonata</taxon>
        <taxon>Sacoglossa</taxon>
        <taxon>Placobranchoidea</taxon>
        <taxon>Plakobranchidae</taxon>
        <taxon>Elysia</taxon>
    </lineage>
</organism>
<keyword evidence="2" id="KW-1185">Reference proteome</keyword>
<reference evidence="1" key="1">
    <citation type="journal article" date="2023" name="G3 (Bethesda)">
        <title>A reference genome for the long-term kleptoplast-retaining sea slug Elysia crispata morphotype clarki.</title>
        <authorList>
            <person name="Eastman K.E."/>
            <person name="Pendleton A.L."/>
            <person name="Shaikh M.A."/>
            <person name="Suttiyut T."/>
            <person name="Ogas R."/>
            <person name="Tomko P."/>
            <person name="Gavelis G."/>
            <person name="Widhalm J.R."/>
            <person name="Wisecaver J.H."/>
        </authorList>
    </citation>
    <scope>NUCLEOTIDE SEQUENCE</scope>
    <source>
        <strain evidence="1">ECLA1</strain>
    </source>
</reference>
<dbReference type="AlphaFoldDB" id="A0AAE0Y5G2"/>
<protein>
    <submittedName>
        <fullName evidence="1">Uncharacterized protein</fullName>
    </submittedName>
</protein>
<evidence type="ECO:0000313" key="2">
    <source>
        <dbReference type="Proteomes" id="UP001283361"/>
    </source>
</evidence>
<proteinExistence type="predicted"/>
<dbReference type="EMBL" id="JAWDGP010006892">
    <property type="protein sequence ID" value="KAK3733523.1"/>
    <property type="molecule type" value="Genomic_DNA"/>
</dbReference>
<name>A0AAE0Y5G2_9GAST</name>
<comment type="caution">
    <text evidence="1">The sequence shown here is derived from an EMBL/GenBank/DDBJ whole genome shotgun (WGS) entry which is preliminary data.</text>
</comment>